<protein>
    <submittedName>
        <fullName evidence="7">Branched-chain amino acid ABC transporter permease</fullName>
    </submittedName>
</protein>
<evidence type="ECO:0000313" key="7">
    <source>
        <dbReference type="EMBL" id="HIV23534.1"/>
    </source>
</evidence>
<reference evidence="7" key="1">
    <citation type="submission" date="2020-10" db="EMBL/GenBank/DDBJ databases">
        <authorList>
            <person name="Gilroy R."/>
        </authorList>
    </citation>
    <scope>NUCLEOTIDE SEQUENCE</scope>
    <source>
        <strain evidence="7">ChiBcec6-7307</strain>
    </source>
</reference>
<sequence>MRYRDNPAVRFVCFVLIPLLILIICAMNRGHYYSDLICLFGINAILAVSLNLVNGFSGMFSMGHAAFMAVGAYTSALLTISESQKGRMAGLPAWFQTFTLPFPLALLCAGAAAALLALLIGFPVLRLKNHYLSVATLGLIVIVRAFLDNEDQFTNGARGITGLPSYSNIVTVFVTALLLLYIMYRLIRCSSYGRGLIAMRDDDVAAQTLGVRLVTKKISIFCLSAFAAGIGGALWGHLQSVISGQFFYFTDSFEIVEMSIIGGMFSLSGGIVGALVMTFLPEILAPLETGLVIGGVQLPELYGASNLILAVLLILLIIFRRQGILGYSEIIMESIFSKRTYTGLFQARTYRDLAAATRAKLAGIGKGKQTCK</sequence>
<feature type="transmembrane region" description="Helical" evidence="6">
    <location>
        <begin position="100"/>
        <end position="122"/>
    </location>
</feature>
<evidence type="ECO:0000256" key="4">
    <source>
        <dbReference type="ARBA" id="ARBA00022989"/>
    </source>
</evidence>
<dbReference type="GO" id="GO:0005886">
    <property type="term" value="C:plasma membrane"/>
    <property type="evidence" value="ECO:0007669"/>
    <property type="project" value="UniProtKB-SubCell"/>
</dbReference>
<feature type="transmembrane region" description="Helical" evidence="6">
    <location>
        <begin position="166"/>
        <end position="184"/>
    </location>
</feature>
<comment type="subcellular location">
    <subcellularLocation>
        <location evidence="1">Cell membrane</location>
        <topology evidence="1">Multi-pass membrane protein</topology>
    </subcellularLocation>
</comment>
<keyword evidence="4 6" id="KW-1133">Transmembrane helix</keyword>
<dbReference type="PANTHER" id="PTHR30482">
    <property type="entry name" value="HIGH-AFFINITY BRANCHED-CHAIN AMINO ACID TRANSPORT SYSTEM PERMEASE"/>
    <property type="match status" value="1"/>
</dbReference>
<keyword evidence="5 6" id="KW-0472">Membrane</keyword>
<feature type="transmembrane region" description="Helical" evidence="6">
    <location>
        <begin position="60"/>
        <end position="80"/>
    </location>
</feature>
<dbReference type="CDD" id="cd06581">
    <property type="entry name" value="TM_PBP1_LivM_like"/>
    <property type="match status" value="1"/>
</dbReference>
<accession>A0A9D1NZ76</accession>
<dbReference type="AlphaFoldDB" id="A0A9D1NZ76"/>
<feature type="transmembrane region" description="Helical" evidence="6">
    <location>
        <begin position="218"/>
        <end position="238"/>
    </location>
</feature>
<organism evidence="7 8">
    <name type="scientific">Candidatus Merdiplasma excrementigallinarum</name>
    <dbReference type="NCBI Taxonomy" id="2840864"/>
    <lineage>
        <taxon>Bacteria</taxon>
        <taxon>Bacillati</taxon>
        <taxon>Bacillota</taxon>
        <taxon>Clostridia</taxon>
        <taxon>Lachnospirales</taxon>
        <taxon>Lachnospiraceae</taxon>
        <taxon>Lachnospiraceae incertae sedis</taxon>
        <taxon>Candidatus Merdiplasma</taxon>
    </lineage>
</organism>
<dbReference type="Pfam" id="PF02653">
    <property type="entry name" value="BPD_transp_2"/>
    <property type="match status" value="1"/>
</dbReference>
<gene>
    <name evidence="7" type="ORF">IAC80_06305</name>
</gene>
<keyword evidence="3 6" id="KW-0812">Transmembrane</keyword>
<feature type="transmembrane region" description="Helical" evidence="6">
    <location>
        <begin position="258"/>
        <end position="280"/>
    </location>
</feature>
<evidence type="ECO:0000313" key="8">
    <source>
        <dbReference type="Proteomes" id="UP000886889"/>
    </source>
</evidence>
<reference evidence="7" key="2">
    <citation type="journal article" date="2021" name="PeerJ">
        <title>Extensive microbial diversity within the chicken gut microbiome revealed by metagenomics and culture.</title>
        <authorList>
            <person name="Gilroy R."/>
            <person name="Ravi A."/>
            <person name="Getino M."/>
            <person name="Pursley I."/>
            <person name="Horton D.L."/>
            <person name="Alikhan N.F."/>
            <person name="Baker D."/>
            <person name="Gharbi K."/>
            <person name="Hall N."/>
            <person name="Watson M."/>
            <person name="Adriaenssens E.M."/>
            <person name="Foster-Nyarko E."/>
            <person name="Jarju S."/>
            <person name="Secka A."/>
            <person name="Antonio M."/>
            <person name="Oren A."/>
            <person name="Chaudhuri R.R."/>
            <person name="La Ragione R."/>
            <person name="Hildebrand F."/>
            <person name="Pallen M.J."/>
        </authorList>
    </citation>
    <scope>NUCLEOTIDE SEQUENCE</scope>
    <source>
        <strain evidence="7">ChiBcec6-7307</strain>
    </source>
</reference>
<comment type="caution">
    <text evidence="7">The sequence shown here is derived from an EMBL/GenBank/DDBJ whole genome shotgun (WGS) entry which is preliminary data.</text>
</comment>
<proteinExistence type="predicted"/>
<evidence type="ECO:0000256" key="6">
    <source>
        <dbReference type="SAM" id="Phobius"/>
    </source>
</evidence>
<dbReference type="GO" id="GO:0015658">
    <property type="term" value="F:branched-chain amino acid transmembrane transporter activity"/>
    <property type="evidence" value="ECO:0007669"/>
    <property type="project" value="InterPro"/>
</dbReference>
<name>A0A9D1NZ76_9FIRM</name>
<dbReference type="InterPro" id="IPR001851">
    <property type="entry name" value="ABC_transp_permease"/>
</dbReference>
<keyword evidence="2" id="KW-1003">Cell membrane</keyword>
<feature type="transmembrane region" description="Helical" evidence="6">
    <location>
        <begin position="32"/>
        <end position="53"/>
    </location>
</feature>
<dbReference type="Proteomes" id="UP000886889">
    <property type="component" value="Unassembled WGS sequence"/>
</dbReference>
<feature type="transmembrane region" description="Helical" evidence="6">
    <location>
        <begin position="129"/>
        <end position="146"/>
    </location>
</feature>
<evidence type="ECO:0000256" key="5">
    <source>
        <dbReference type="ARBA" id="ARBA00023136"/>
    </source>
</evidence>
<evidence type="ECO:0000256" key="3">
    <source>
        <dbReference type="ARBA" id="ARBA00022692"/>
    </source>
</evidence>
<dbReference type="EMBL" id="DVOS01000055">
    <property type="protein sequence ID" value="HIV23534.1"/>
    <property type="molecule type" value="Genomic_DNA"/>
</dbReference>
<evidence type="ECO:0000256" key="2">
    <source>
        <dbReference type="ARBA" id="ARBA00022475"/>
    </source>
</evidence>
<feature type="transmembrane region" description="Helical" evidence="6">
    <location>
        <begin position="7"/>
        <end position="26"/>
    </location>
</feature>
<dbReference type="PANTHER" id="PTHR30482:SF10">
    <property type="entry name" value="HIGH-AFFINITY BRANCHED-CHAIN AMINO ACID TRANSPORT PROTEIN BRAE"/>
    <property type="match status" value="1"/>
</dbReference>
<dbReference type="InterPro" id="IPR043428">
    <property type="entry name" value="LivM-like"/>
</dbReference>
<feature type="transmembrane region" description="Helical" evidence="6">
    <location>
        <begin position="301"/>
        <end position="319"/>
    </location>
</feature>
<evidence type="ECO:0000256" key="1">
    <source>
        <dbReference type="ARBA" id="ARBA00004651"/>
    </source>
</evidence>